<feature type="region of interest" description="Disordered" evidence="1">
    <location>
        <begin position="1"/>
        <end position="66"/>
    </location>
</feature>
<feature type="region of interest" description="Disordered" evidence="1">
    <location>
        <begin position="392"/>
        <end position="431"/>
    </location>
</feature>
<evidence type="ECO:0000313" key="2">
    <source>
        <dbReference type="EMBL" id="PPQ65514.1"/>
    </source>
</evidence>
<dbReference type="InParanoid" id="A0A409VGX3"/>
<dbReference type="AlphaFoldDB" id="A0A409VGX3"/>
<dbReference type="STRING" id="181874.A0A409VGX3"/>
<comment type="caution">
    <text evidence="2">The sequence shown here is derived from an EMBL/GenBank/DDBJ whole genome shotgun (WGS) entry which is preliminary data.</text>
</comment>
<dbReference type="EMBL" id="NHTK01006064">
    <property type="protein sequence ID" value="PPQ65514.1"/>
    <property type="molecule type" value="Genomic_DNA"/>
</dbReference>
<accession>A0A409VGX3</accession>
<feature type="compositionally biased region" description="Low complexity" evidence="1">
    <location>
        <begin position="542"/>
        <end position="551"/>
    </location>
</feature>
<name>A0A409VGX3_9AGAR</name>
<gene>
    <name evidence="2" type="ORF">CVT24_010810</name>
</gene>
<dbReference type="OrthoDB" id="3260408at2759"/>
<proteinExistence type="predicted"/>
<sequence>MVNRKQPNAPAAMSRSSSSQPVATTSTTRKAQPSQLKKQYSNGSANGGSTSKSKQSQKKRHGETKKSGSFTDKLFFLFLSAFVAYTFVSCRPNPLFPTPSSTPPSALCRSLHSYNVNVLEPYVIPPVIKTWEYTQPYLDELKSHADPYLEPIHDKVAVVRPYAASAYNAVVTTFQSYIRPFSRSVIQHWKISVVPRYRRHIHPRLQPAVQCTQRSFDKYVTVPVWNALDVLQNKVEVLYLRHLEPHVACLRPYIQDAWRKTHHVLHSLNHTYQTQVHPVLLHVWAQARPHLCTLWKTSKVVASKAFSQTTLVTKKAVKEGAVLRRQYVDPHLGKIWDKVSASPSSDEGFSSANIQVDSDPIPTVASEPEPTPSSKPDDFTVSVAATPVNAYSAEDTKLANPSIPTPEEDVLDEIPTPESTPVYNEHEREEAQHAVSIAEESAAGASTVVYELEREAEKVGATAPPHGQPSVTPELDKPVAPQPSLTDAPAPTPEVEVPVLEEEQTVEEPVTPAPSPSSVPTQDEEDIDDFLRELGVSDETSSRSVTQSTSSEAVKSTPTVSEEDIAAAKESTKAKRANITARHKKWFDKLQEMVPETARKLVDKLNASRLKSVEQVKQMMNGGNKEEGKLDNVAKEGEKLIRGLEAYLKKAVSRRSAWAPLPKDESQDPTTEEIEKFQSIANAEKNKWTNVVSKVDEKFSTKVRNLENEVYDWYTKVREAESADVTASALEIKAIADKAQGDIGLDYAWLEDVTYRDWQKYHDLMRVYENYTQVAYQLQNGTEVSVSFSNFPVPLDLPSTPADPLVPVLDQLYSELQDIVLGFNIALNNVRVKALKVFSLRPKIALDENGEVTGASADDDDGFFVVKDGQRRRDDLRGVDLEGLKIATPKGSGKLDTAEDEKEEQVVILPIGDGEERKSDDEFDPSTIIVGKDKVQVQEALKDVPVEPAASRHEEL</sequence>
<feature type="compositionally biased region" description="Polar residues" evidence="1">
    <location>
        <begin position="14"/>
        <end position="48"/>
    </location>
</feature>
<reference evidence="2 3" key="1">
    <citation type="journal article" date="2018" name="Evol. Lett.">
        <title>Horizontal gene cluster transfer increased hallucinogenic mushroom diversity.</title>
        <authorList>
            <person name="Reynolds H.T."/>
            <person name="Vijayakumar V."/>
            <person name="Gluck-Thaler E."/>
            <person name="Korotkin H.B."/>
            <person name="Matheny P.B."/>
            <person name="Slot J.C."/>
        </authorList>
    </citation>
    <scope>NUCLEOTIDE SEQUENCE [LARGE SCALE GENOMIC DNA]</scope>
    <source>
        <strain evidence="2 3">2629</strain>
    </source>
</reference>
<feature type="region of interest" description="Disordered" evidence="1">
    <location>
        <begin position="455"/>
        <end position="578"/>
    </location>
</feature>
<keyword evidence="3" id="KW-1185">Reference proteome</keyword>
<organism evidence="2 3">
    <name type="scientific">Panaeolus cyanescens</name>
    <dbReference type="NCBI Taxonomy" id="181874"/>
    <lineage>
        <taxon>Eukaryota</taxon>
        <taxon>Fungi</taxon>
        <taxon>Dikarya</taxon>
        <taxon>Basidiomycota</taxon>
        <taxon>Agaricomycotina</taxon>
        <taxon>Agaricomycetes</taxon>
        <taxon>Agaricomycetidae</taxon>
        <taxon>Agaricales</taxon>
        <taxon>Agaricineae</taxon>
        <taxon>Galeropsidaceae</taxon>
        <taxon>Panaeolus</taxon>
    </lineage>
</organism>
<dbReference type="Proteomes" id="UP000284842">
    <property type="component" value="Unassembled WGS sequence"/>
</dbReference>
<feature type="compositionally biased region" description="Polar residues" evidence="1">
    <location>
        <begin position="343"/>
        <end position="356"/>
    </location>
</feature>
<feature type="region of interest" description="Disordered" evidence="1">
    <location>
        <begin position="343"/>
        <end position="379"/>
    </location>
</feature>
<protein>
    <submittedName>
        <fullName evidence="2">Uncharacterized protein</fullName>
    </submittedName>
</protein>
<evidence type="ECO:0000313" key="3">
    <source>
        <dbReference type="Proteomes" id="UP000284842"/>
    </source>
</evidence>
<evidence type="ECO:0000256" key="1">
    <source>
        <dbReference type="SAM" id="MobiDB-lite"/>
    </source>
</evidence>